<evidence type="ECO:0000313" key="6">
    <source>
        <dbReference type="Proteomes" id="UP001360560"/>
    </source>
</evidence>
<feature type="domain" description="Phosphatidylinositol N-acetylglucosaminyltransferase subunit H conserved" evidence="4">
    <location>
        <begin position="102"/>
        <end position="171"/>
    </location>
</feature>
<evidence type="ECO:0000313" key="5">
    <source>
        <dbReference type="EMBL" id="GMM37543.1"/>
    </source>
</evidence>
<keyword evidence="3" id="KW-0812">Transmembrane</keyword>
<organism evidence="5 6">
    <name type="scientific">Saccharomycopsis crataegensis</name>
    <dbReference type="NCBI Taxonomy" id="43959"/>
    <lineage>
        <taxon>Eukaryota</taxon>
        <taxon>Fungi</taxon>
        <taxon>Dikarya</taxon>
        <taxon>Ascomycota</taxon>
        <taxon>Saccharomycotina</taxon>
        <taxon>Saccharomycetes</taxon>
        <taxon>Saccharomycopsidaceae</taxon>
        <taxon>Saccharomycopsis</taxon>
    </lineage>
</organism>
<evidence type="ECO:0000256" key="1">
    <source>
        <dbReference type="ARBA" id="ARBA00004687"/>
    </source>
</evidence>
<dbReference type="AlphaFoldDB" id="A0AAV5QTT2"/>
<dbReference type="Pfam" id="PF10181">
    <property type="entry name" value="PIG-H"/>
    <property type="match status" value="1"/>
</dbReference>
<dbReference type="GO" id="GO:0006506">
    <property type="term" value="P:GPI anchor biosynthetic process"/>
    <property type="evidence" value="ECO:0007669"/>
    <property type="project" value="InterPro"/>
</dbReference>
<dbReference type="Proteomes" id="UP001360560">
    <property type="component" value="Unassembled WGS sequence"/>
</dbReference>
<comment type="pathway">
    <text evidence="1">Glycolipid biosynthesis; glycosylphosphatidylinositol-anchor biosynthesis.</text>
</comment>
<accession>A0AAV5QTT2</accession>
<dbReference type="PANTHER" id="PTHR15231:SF1">
    <property type="entry name" value="PHOSPHATIDYLINOSITOL N-ACETYLGLUCOSAMINYLTRANSFERASE SUBUNIT H"/>
    <property type="match status" value="1"/>
</dbReference>
<sequence>MTSSKDYILKAWPPNDTIANTKKYRIVKKSPIPVSVKILTVSVLVFAALYIVVVRCYLVQVPFLSYAQSHFASPKSAGLTILVTVAINHLLCYVFQSDFEESIMVIKSMGIEISTTIPNSTFFGRAKIVDRFIPIGDIIDIMIHEAFKGFEVIFYMVILRQNQKKLTIVFEKLLPRRDQLEVVLRGCRKVLYHQRRDNKLEIPGWTKLSEPNNKTI</sequence>
<evidence type="ECO:0000256" key="3">
    <source>
        <dbReference type="SAM" id="Phobius"/>
    </source>
</evidence>
<comment type="caution">
    <text evidence="5">The sequence shown here is derived from an EMBL/GenBank/DDBJ whole genome shotgun (WGS) entry which is preliminary data.</text>
</comment>
<dbReference type="InterPro" id="IPR044215">
    <property type="entry name" value="PIG-H"/>
</dbReference>
<evidence type="ECO:0000259" key="4">
    <source>
        <dbReference type="Pfam" id="PF10181"/>
    </source>
</evidence>
<protein>
    <recommendedName>
        <fullName evidence="4">Phosphatidylinositol N-acetylglucosaminyltransferase subunit H conserved domain-containing protein</fullName>
    </recommendedName>
</protein>
<dbReference type="GO" id="GO:0000506">
    <property type="term" value="C:glycosylphosphatidylinositol-N-acetylglucosaminyltransferase (GPI-GnT) complex"/>
    <property type="evidence" value="ECO:0007669"/>
    <property type="project" value="InterPro"/>
</dbReference>
<keyword evidence="3" id="KW-1133">Transmembrane helix</keyword>
<keyword evidence="6" id="KW-1185">Reference proteome</keyword>
<dbReference type="PANTHER" id="PTHR15231">
    <property type="entry name" value="PHOSPHATIDYLINOSITOL N-ACETYLGLUCOSAMINYLTRANSFERASE SUBUNIT H"/>
    <property type="match status" value="1"/>
</dbReference>
<proteinExistence type="inferred from homology"/>
<dbReference type="EMBL" id="BTFZ01000012">
    <property type="protein sequence ID" value="GMM37543.1"/>
    <property type="molecule type" value="Genomic_DNA"/>
</dbReference>
<dbReference type="InterPro" id="IPR019328">
    <property type="entry name" value="PIGH-H_dom"/>
</dbReference>
<comment type="similarity">
    <text evidence="2">Belongs to the PIGH family.</text>
</comment>
<name>A0AAV5QTT2_9ASCO</name>
<keyword evidence="3" id="KW-0472">Membrane</keyword>
<reference evidence="5 6" key="1">
    <citation type="journal article" date="2023" name="Elife">
        <title>Identification of key yeast species and microbe-microbe interactions impacting larval growth of Drosophila in the wild.</title>
        <authorList>
            <person name="Mure A."/>
            <person name="Sugiura Y."/>
            <person name="Maeda R."/>
            <person name="Honda K."/>
            <person name="Sakurai N."/>
            <person name="Takahashi Y."/>
            <person name="Watada M."/>
            <person name="Katoh T."/>
            <person name="Gotoh A."/>
            <person name="Gotoh Y."/>
            <person name="Taniguchi I."/>
            <person name="Nakamura K."/>
            <person name="Hayashi T."/>
            <person name="Katayama T."/>
            <person name="Uemura T."/>
            <person name="Hattori Y."/>
        </authorList>
    </citation>
    <scope>NUCLEOTIDE SEQUENCE [LARGE SCALE GENOMIC DNA]</scope>
    <source>
        <strain evidence="5 6">SC-9</strain>
    </source>
</reference>
<dbReference type="RefSeq" id="XP_064854539.1">
    <property type="nucleotide sequence ID" value="XM_064998467.1"/>
</dbReference>
<feature type="transmembrane region" description="Helical" evidence="3">
    <location>
        <begin position="38"/>
        <end position="64"/>
    </location>
</feature>
<dbReference type="GeneID" id="90075518"/>
<evidence type="ECO:0000256" key="2">
    <source>
        <dbReference type="ARBA" id="ARBA00009610"/>
    </source>
</evidence>
<gene>
    <name evidence="5" type="ORF">DASC09_048680</name>
</gene>